<dbReference type="SUPFAM" id="SSF49503">
    <property type="entry name" value="Cupredoxins"/>
    <property type="match status" value="1"/>
</dbReference>
<dbReference type="EMBL" id="CP063194">
    <property type="protein sequence ID" value="WCZ37684.1"/>
    <property type="molecule type" value="Genomic_DNA"/>
</dbReference>
<name>A0ABY7UH67_9CORY</name>
<organism evidence="1 2">
    <name type="scientific">Corynebacterium jeddahense</name>
    <dbReference type="NCBI Taxonomy" id="1414719"/>
    <lineage>
        <taxon>Bacteria</taxon>
        <taxon>Bacillati</taxon>
        <taxon>Actinomycetota</taxon>
        <taxon>Actinomycetes</taxon>
        <taxon>Mycobacteriales</taxon>
        <taxon>Corynebacteriaceae</taxon>
        <taxon>Corynebacterium</taxon>
    </lineage>
</organism>
<protein>
    <recommendedName>
        <fullName evidence="3">EfeO-type cupredoxin-like domain-containing protein</fullName>
    </recommendedName>
</protein>
<gene>
    <name evidence="1" type="ORF">CJEDD_00240</name>
</gene>
<dbReference type="Gene3D" id="2.60.40.420">
    <property type="entry name" value="Cupredoxins - blue copper proteins"/>
    <property type="match status" value="1"/>
</dbReference>
<sequence length="129" mass="13705">MTPSRTDAAAWAVVGSLVAGAAGFAAFAPPRDDAVPHGPDITTIDVDIRDMRFVPDTVEVAPGTKLVVRLTNSDDTVHDLKLGGGYSGRVEPGKQKSAYFGEFDQDTQGWCTIAGHKKMGMVFTLDVQP</sequence>
<accession>A0ABY7UH67</accession>
<keyword evidence="2" id="KW-1185">Reference proteome</keyword>
<dbReference type="RefSeq" id="WP_042406108.1">
    <property type="nucleotide sequence ID" value="NZ_CBYN010000028.1"/>
</dbReference>
<dbReference type="InterPro" id="IPR008972">
    <property type="entry name" value="Cupredoxin"/>
</dbReference>
<proteinExistence type="predicted"/>
<evidence type="ECO:0000313" key="2">
    <source>
        <dbReference type="Proteomes" id="UP001218071"/>
    </source>
</evidence>
<dbReference type="Proteomes" id="UP001218071">
    <property type="component" value="Chromosome"/>
</dbReference>
<evidence type="ECO:0000313" key="1">
    <source>
        <dbReference type="EMBL" id="WCZ37684.1"/>
    </source>
</evidence>
<evidence type="ECO:0008006" key="3">
    <source>
        <dbReference type="Google" id="ProtNLM"/>
    </source>
</evidence>
<reference evidence="1 2" key="1">
    <citation type="submission" date="2020-10" db="EMBL/GenBank/DDBJ databases">
        <title>Complete genome sequence of Corynebacterium jeddahense DSM 45997, type strain of Corynebacterium jeddahense.</title>
        <authorList>
            <person name="Busche T."/>
            <person name="Kalinowski J."/>
            <person name="Ruckert C."/>
        </authorList>
    </citation>
    <scope>NUCLEOTIDE SEQUENCE [LARGE SCALE GENOMIC DNA]</scope>
    <source>
        <strain evidence="1 2">DSM 45997</strain>
    </source>
</reference>